<reference evidence="3 4" key="1">
    <citation type="journal article" date="2021" name="Elife">
        <title>Chloroplast acquisition without the gene transfer in kleptoplastic sea slugs, Plakobranchus ocellatus.</title>
        <authorList>
            <person name="Maeda T."/>
            <person name="Takahashi S."/>
            <person name="Yoshida T."/>
            <person name="Shimamura S."/>
            <person name="Takaki Y."/>
            <person name="Nagai Y."/>
            <person name="Toyoda A."/>
            <person name="Suzuki Y."/>
            <person name="Arimoto A."/>
            <person name="Ishii H."/>
            <person name="Satoh N."/>
            <person name="Nishiyama T."/>
            <person name="Hasebe M."/>
            <person name="Maruyama T."/>
            <person name="Minagawa J."/>
            <person name="Obokata J."/>
            <person name="Shigenobu S."/>
        </authorList>
    </citation>
    <scope>NUCLEOTIDE SEQUENCE [LARGE SCALE GENOMIC DNA]</scope>
</reference>
<evidence type="ECO:0000256" key="2">
    <source>
        <dbReference type="SAM" id="SignalP"/>
    </source>
</evidence>
<feature type="compositionally biased region" description="Gly residues" evidence="1">
    <location>
        <begin position="125"/>
        <end position="135"/>
    </location>
</feature>
<keyword evidence="2" id="KW-0732">Signal</keyword>
<evidence type="ECO:0000256" key="1">
    <source>
        <dbReference type="SAM" id="MobiDB-lite"/>
    </source>
</evidence>
<sequence length="293" mass="32013">MVWFPRYTQLWLGLTFIALLVSAAPVEDLDDAEEDDATPELTDLDNSTDTVAPPRSPLGGWASLINISRRRPSSDDRDSRSPLANRRSNQSGGRKRSEKNALAESEQTFDDQVSDEVKKSRGRHSGGSGRRGGGSSPVSGSPQQSRQQLDVTHVNHDKTGGRFSRGKSGRRGRKKQQPSFTAQDTNFDDQQQKSKPDGRRRSSSRPEQTDEASFPNVVDEATRSGPTFEEDASDPGQSAPDSSAECPDVLLTRAGAADQTIVALLTNIDEPDVIRPILDDITANLLNLQEEDK</sequence>
<feature type="chain" id="PRO_5043819948" evidence="2">
    <location>
        <begin position="24"/>
        <end position="293"/>
    </location>
</feature>
<feature type="signal peptide" evidence="2">
    <location>
        <begin position="1"/>
        <end position="23"/>
    </location>
</feature>
<proteinExistence type="predicted"/>
<feature type="compositionally biased region" description="Low complexity" evidence="1">
    <location>
        <begin position="136"/>
        <end position="148"/>
    </location>
</feature>
<dbReference type="AlphaFoldDB" id="A0AAV4DU64"/>
<feature type="compositionally biased region" description="Polar residues" evidence="1">
    <location>
        <begin position="177"/>
        <end position="189"/>
    </location>
</feature>
<feature type="compositionally biased region" description="Basic and acidic residues" evidence="1">
    <location>
        <begin position="190"/>
        <end position="200"/>
    </location>
</feature>
<dbReference type="EMBL" id="BLXT01008354">
    <property type="protein sequence ID" value="GFO47867.1"/>
    <property type="molecule type" value="Genomic_DNA"/>
</dbReference>
<gene>
    <name evidence="3" type="ORF">PoB_007437200</name>
</gene>
<protein>
    <submittedName>
        <fullName evidence="3">Uncharacterized protein</fullName>
    </submittedName>
</protein>
<comment type="caution">
    <text evidence="3">The sequence shown here is derived from an EMBL/GenBank/DDBJ whole genome shotgun (WGS) entry which is preliminary data.</text>
</comment>
<feature type="region of interest" description="Disordered" evidence="1">
    <location>
        <begin position="30"/>
        <end position="247"/>
    </location>
</feature>
<name>A0AAV4DU64_9GAST</name>
<feature type="compositionally biased region" description="Basic residues" evidence="1">
    <location>
        <begin position="164"/>
        <end position="176"/>
    </location>
</feature>
<keyword evidence="4" id="KW-1185">Reference proteome</keyword>
<organism evidence="3 4">
    <name type="scientific">Plakobranchus ocellatus</name>
    <dbReference type="NCBI Taxonomy" id="259542"/>
    <lineage>
        <taxon>Eukaryota</taxon>
        <taxon>Metazoa</taxon>
        <taxon>Spiralia</taxon>
        <taxon>Lophotrochozoa</taxon>
        <taxon>Mollusca</taxon>
        <taxon>Gastropoda</taxon>
        <taxon>Heterobranchia</taxon>
        <taxon>Euthyneura</taxon>
        <taxon>Panpulmonata</taxon>
        <taxon>Sacoglossa</taxon>
        <taxon>Placobranchoidea</taxon>
        <taxon>Plakobranchidae</taxon>
        <taxon>Plakobranchus</taxon>
    </lineage>
</organism>
<evidence type="ECO:0000313" key="4">
    <source>
        <dbReference type="Proteomes" id="UP000735302"/>
    </source>
</evidence>
<dbReference type="Proteomes" id="UP000735302">
    <property type="component" value="Unassembled WGS sequence"/>
</dbReference>
<evidence type="ECO:0000313" key="3">
    <source>
        <dbReference type="EMBL" id="GFO47867.1"/>
    </source>
</evidence>
<accession>A0AAV4DU64</accession>